<evidence type="ECO:0000256" key="1">
    <source>
        <dbReference type="ARBA" id="ARBA00004141"/>
    </source>
</evidence>
<name>A0A438N4W9_EXOME</name>
<feature type="transmembrane region" description="Helical" evidence="6">
    <location>
        <begin position="241"/>
        <end position="258"/>
    </location>
</feature>
<feature type="transmembrane region" description="Helical" evidence="6">
    <location>
        <begin position="84"/>
        <end position="104"/>
    </location>
</feature>
<protein>
    <recommendedName>
        <fullName evidence="7">Major facilitator superfamily (MFS) profile domain-containing protein</fullName>
    </recommendedName>
</protein>
<feature type="transmembrane region" description="Helical" evidence="6">
    <location>
        <begin position="359"/>
        <end position="385"/>
    </location>
</feature>
<feature type="domain" description="Major facilitator superfamily (MFS) profile" evidence="7">
    <location>
        <begin position="45"/>
        <end position="509"/>
    </location>
</feature>
<evidence type="ECO:0000256" key="2">
    <source>
        <dbReference type="ARBA" id="ARBA00022448"/>
    </source>
</evidence>
<dbReference type="EMBL" id="NAJM01000021">
    <property type="protein sequence ID" value="RVX70795.1"/>
    <property type="molecule type" value="Genomic_DNA"/>
</dbReference>
<dbReference type="GO" id="GO:0022857">
    <property type="term" value="F:transmembrane transporter activity"/>
    <property type="evidence" value="ECO:0007669"/>
    <property type="project" value="InterPro"/>
</dbReference>
<comment type="caution">
    <text evidence="8">The sequence shown here is derived from an EMBL/GenBank/DDBJ whole genome shotgun (WGS) entry which is preliminary data.</text>
</comment>
<dbReference type="InterPro" id="IPR036259">
    <property type="entry name" value="MFS_trans_sf"/>
</dbReference>
<evidence type="ECO:0000256" key="3">
    <source>
        <dbReference type="ARBA" id="ARBA00022692"/>
    </source>
</evidence>
<dbReference type="Gene3D" id="1.20.1250.20">
    <property type="entry name" value="MFS general substrate transporter like domains"/>
    <property type="match status" value="1"/>
</dbReference>
<organism evidence="8 9">
    <name type="scientific">Exophiala mesophila</name>
    <name type="common">Black yeast-like fungus</name>
    <dbReference type="NCBI Taxonomy" id="212818"/>
    <lineage>
        <taxon>Eukaryota</taxon>
        <taxon>Fungi</taxon>
        <taxon>Dikarya</taxon>
        <taxon>Ascomycota</taxon>
        <taxon>Pezizomycotina</taxon>
        <taxon>Eurotiomycetes</taxon>
        <taxon>Chaetothyriomycetidae</taxon>
        <taxon>Chaetothyriales</taxon>
        <taxon>Herpotrichiellaceae</taxon>
        <taxon>Exophiala</taxon>
    </lineage>
</organism>
<feature type="transmembrane region" description="Helical" evidence="6">
    <location>
        <begin position="199"/>
        <end position="220"/>
    </location>
</feature>
<dbReference type="AlphaFoldDB" id="A0A438N4W9"/>
<evidence type="ECO:0000256" key="6">
    <source>
        <dbReference type="SAM" id="Phobius"/>
    </source>
</evidence>
<feature type="transmembrane region" description="Helical" evidence="6">
    <location>
        <begin position="304"/>
        <end position="326"/>
    </location>
</feature>
<feature type="transmembrane region" description="Helical" evidence="6">
    <location>
        <begin position="397"/>
        <end position="416"/>
    </location>
</feature>
<dbReference type="SUPFAM" id="SSF103473">
    <property type="entry name" value="MFS general substrate transporter"/>
    <property type="match status" value="1"/>
</dbReference>
<feature type="transmembrane region" description="Helical" evidence="6">
    <location>
        <begin position="168"/>
        <end position="187"/>
    </location>
</feature>
<evidence type="ECO:0000313" key="8">
    <source>
        <dbReference type="EMBL" id="RVX70795.1"/>
    </source>
</evidence>
<dbReference type="PROSITE" id="PS50850">
    <property type="entry name" value="MFS"/>
    <property type="match status" value="1"/>
</dbReference>
<keyword evidence="3 6" id="KW-0812">Transmembrane</keyword>
<dbReference type="VEuPathDB" id="FungiDB:PV10_04641"/>
<feature type="transmembrane region" description="Helical" evidence="6">
    <location>
        <begin position="264"/>
        <end position="283"/>
    </location>
</feature>
<dbReference type="Proteomes" id="UP000288859">
    <property type="component" value="Unassembled WGS sequence"/>
</dbReference>
<comment type="subcellular location">
    <subcellularLocation>
        <location evidence="1">Membrane</location>
        <topology evidence="1">Multi-pass membrane protein</topology>
    </subcellularLocation>
</comment>
<feature type="transmembrane region" description="Helical" evidence="6">
    <location>
        <begin position="45"/>
        <end position="72"/>
    </location>
</feature>
<proteinExistence type="predicted"/>
<evidence type="ECO:0000256" key="4">
    <source>
        <dbReference type="ARBA" id="ARBA00022989"/>
    </source>
</evidence>
<keyword evidence="4 6" id="KW-1133">Transmembrane helix</keyword>
<dbReference type="GO" id="GO:0005886">
    <property type="term" value="C:plasma membrane"/>
    <property type="evidence" value="ECO:0007669"/>
    <property type="project" value="TreeGrafter"/>
</dbReference>
<evidence type="ECO:0000259" key="7">
    <source>
        <dbReference type="PROSITE" id="PS50850"/>
    </source>
</evidence>
<dbReference type="Pfam" id="PF06609">
    <property type="entry name" value="TRI12"/>
    <property type="match status" value="1"/>
</dbReference>
<keyword evidence="2" id="KW-0813">Transport</keyword>
<reference evidence="8 9" key="1">
    <citation type="submission" date="2017-03" db="EMBL/GenBank/DDBJ databases">
        <title>Genomes of endolithic fungi from Antarctica.</title>
        <authorList>
            <person name="Coleine C."/>
            <person name="Masonjones S."/>
            <person name="Stajich J.E."/>
        </authorList>
    </citation>
    <scope>NUCLEOTIDE SEQUENCE [LARGE SCALE GENOMIC DNA]</scope>
    <source>
        <strain evidence="8 9">CCFEE 6314</strain>
    </source>
</reference>
<keyword evidence="5 6" id="KW-0472">Membrane</keyword>
<dbReference type="InterPro" id="IPR010573">
    <property type="entry name" value="MFS_Str1/Tri12-like"/>
</dbReference>
<feature type="transmembrane region" description="Helical" evidence="6">
    <location>
        <begin position="111"/>
        <end position="130"/>
    </location>
</feature>
<evidence type="ECO:0000256" key="5">
    <source>
        <dbReference type="ARBA" id="ARBA00023136"/>
    </source>
</evidence>
<evidence type="ECO:0000313" key="9">
    <source>
        <dbReference type="Proteomes" id="UP000288859"/>
    </source>
</evidence>
<dbReference type="PANTHER" id="PTHR23501:SF109">
    <property type="entry name" value="MAJOR FACILITATOR SUPERFAMILY (MFS) PROFILE DOMAIN-CONTAINING PROTEIN-RELATED"/>
    <property type="match status" value="1"/>
</dbReference>
<dbReference type="PANTHER" id="PTHR23501">
    <property type="entry name" value="MAJOR FACILITATOR SUPERFAMILY"/>
    <property type="match status" value="1"/>
</dbReference>
<dbReference type="InterPro" id="IPR020846">
    <property type="entry name" value="MFS_dom"/>
</dbReference>
<dbReference type="OrthoDB" id="4161376at2759"/>
<gene>
    <name evidence="8" type="ORF">B0A52_05446</name>
</gene>
<feature type="transmembrane region" description="Helical" evidence="6">
    <location>
        <begin position="483"/>
        <end position="504"/>
    </location>
</feature>
<accession>A0A438N4W9</accession>
<sequence>MAEPGVNEIEAVPSDGKFEKEKVAHNAVIKGDDSDGKLDWTIRSFVAYLSLCFVYTGSQMPLYFCAGALSYISADVGGGSAGSWLPISYTLAAAVPIPFCGYLQDIFGRRVIALGAALLVIIGAIIMGTAHSFSQGVAGMALSGAGAGIAELSALAGITEVVPIRARGYSVAIMTAVAVPLGPYVLYCQLLATRSTWRWGFWIVCIYQGIAFVGVALLYFPSKHSLLVGMRRREIIKDIDYVGGLLLVALQNGGYLYSWASAQVLAPLIIGIFTLIAFVLWEMKFAKVPMAPHVLFKRRVTRMAFIISFVAGMNFYSLTNFAPTYFSSVYPADPLLVGARGSAAFVGSLAAGNPTNAGFVTAATTVAGFAVGGLIVPAATIATIACPDDIIATTAGLTLAIRAVGGSIGFSIYYNIFINKLNAKLPAEIASYAIAAGLPVESATEFVTTFLTNATALSNVDGVDPSIIAAGALGSQWAFADSLAYVFYTSIPFGVLALVAAYFLGDIRPYMTNRIVATLNH</sequence>
<feature type="transmembrane region" description="Helical" evidence="6">
    <location>
        <begin position="136"/>
        <end position="156"/>
    </location>
</feature>